<dbReference type="GO" id="GO:0009254">
    <property type="term" value="P:peptidoglycan turnover"/>
    <property type="evidence" value="ECO:0007669"/>
    <property type="project" value="TreeGrafter"/>
</dbReference>
<dbReference type="PANTHER" id="PTHR30417:SF11">
    <property type="entry name" value="N-ACETYLMURAMOYL-L-ALANINE AMIDASE XLYA"/>
    <property type="match status" value="1"/>
</dbReference>
<dbReference type="SMART" id="SM00644">
    <property type="entry name" value="Ami_2"/>
    <property type="match status" value="1"/>
</dbReference>
<accession>A0A9W3KXV0</accession>
<dbReference type="Pfam" id="PF01510">
    <property type="entry name" value="Amidase_2"/>
    <property type="match status" value="1"/>
</dbReference>
<dbReference type="Proteomes" id="UP000031778">
    <property type="component" value="Plasmid pBb"/>
</dbReference>
<geneLocation type="plasmid" evidence="14 15">
    <name>pBb</name>
</geneLocation>
<evidence type="ECO:0000256" key="4">
    <source>
        <dbReference type="ARBA" id="ARBA00022729"/>
    </source>
</evidence>
<evidence type="ECO:0000256" key="10">
    <source>
        <dbReference type="ARBA" id="ARBA00032390"/>
    </source>
</evidence>
<dbReference type="GO" id="GO:0030435">
    <property type="term" value="P:sporulation resulting in formation of a cellular spore"/>
    <property type="evidence" value="ECO:0007669"/>
    <property type="project" value="UniProtKB-KW"/>
</dbReference>
<evidence type="ECO:0000256" key="2">
    <source>
        <dbReference type="ARBA" id="ARBA00007553"/>
    </source>
</evidence>
<dbReference type="PROSITE" id="PS51781">
    <property type="entry name" value="SH3B"/>
    <property type="match status" value="1"/>
</dbReference>
<evidence type="ECO:0000313" key="14">
    <source>
        <dbReference type="EMBL" id="AHX21767.1"/>
    </source>
</evidence>
<feature type="chain" id="PRO_5040812404" description="N-acetylmuramoyl-L-alanine amidase" evidence="11">
    <location>
        <begin position="28"/>
        <end position="537"/>
    </location>
</feature>
<dbReference type="Pfam" id="PF08239">
    <property type="entry name" value="SH3_3"/>
    <property type="match status" value="1"/>
</dbReference>
<keyword evidence="6" id="KW-0749">Sporulation</keyword>
<keyword evidence="15" id="KW-1185">Reference proteome</keyword>
<feature type="domain" description="SLH" evidence="12">
    <location>
        <begin position="289"/>
        <end position="347"/>
    </location>
</feature>
<evidence type="ECO:0000256" key="8">
    <source>
        <dbReference type="ARBA" id="ARBA00023316"/>
    </source>
</evidence>
<dbReference type="RefSeq" id="WP_044585229.1">
    <property type="nucleotide sequence ID" value="NZ_CP007513.1"/>
</dbReference>
<feature type="domain" description="SH3b" evidence="13">
    <location>
        <begin position="475"/>
        <end position="537"/>
    </location>
</feature>
<dbReference type="InterPro" id="IPR003646">
    <property type="entry name" value="SH3-like_bac-type"/>
</dbReference>
<dbReference type="Gene3D" id="2.30.30.40">
    <property type="entry name" value="SH3 Domains"/>
    <property type="match status" value="1"/>
</dbReference>
<comment type="catalytic activity">
    <reaction evidence="1">
        <text>Hydrolyzes the link between N-acetylmuramoyl residues and L-amino acid residues in certain cell-wall glycopeptides.</text>
        <dbReference type="EC" id="3.5.1.28"/>
    </reaction>
</comment>
<evidence type="ECO:0000256" key="3">
    <source>
        <dbReference type="ARBA" id="ARBA00011901"/>
    </source>
</evidence>
<dbReference type="InterPro" id="IPR036505">
    <property type="entry name" value="Amidase/PGRP_sf"/>
</dbReference>
<reference evidence="15" key="1">
    <citation type="submission" date="2014-03" db="EMBL/GenBank/DDBJ databases">
        <title>The Complete Genome Sequence of Bacillus bombyseptieus.</title>
        <authorList>
            <person name="Cheng T."/>
            <person name="Lin P."/>
            <person name="Jin S."/>
            <person name="Wu Y."/>
            <person name="Fu B."/>
            <person name="Long R."/>
            <person name="Liu D."/>
            <person name="Guo Y."/>
            <person name="Peng L."/>
            <person name="Xia Q."/>
        </authorList>
    </citation>
    <scope>NUCLEOTIDE SEQUENCE [LARGE SCALE GENOMIC DNA]</scope>
    <source>
        <strain evidence="15">wang</strain>
        <plasmid evidence="15">pBb</plasmid>
    </source>
</reference>
<evidence type="ECO:0000256" key="11">
    <source>
        <dbReference type="SAM" id="SignalP"/>
    </source>
</evidence>
<dbReference type="SUPFAM" id="SSF55846">
    <property type="entry name" value="N-acetylmuramoyl-L-alanine amidase-like"/>
    <property type="match status" value="1"/>
</dbReference>
<evidence type="ECO:0000256" key="9">
    <source>
        <dbReference type="ARBA" id="ARBA00030881"/>
    </source>
</evidence>
<proteinExistence type="inferred from homology"/>
<evidence type="ECO:0000259" key="12">
    <source>
        <dbReference type="PROSITE" id="PS51272"/>
    </source>
</evidence>
<dbReference type="Pfam" id="PF00395">
    <property type="entry name" value="SLH"/>
    <property type="match status" value="3"/>
</dbReference>
<dbReference type="GO" id="GO:0009253">
    <property type="term" value="P:peptidoglycan catabolic process"/>
    <property type="evidence" value="ECO:0007669"/>
    <property type="project" value="InterPro"/>
</dbReference>
<evidence type="ECO:0000259" key="13">
    <source>
        <dbReference type="PROSITE" id="PS51781"/>
    </source>
</evidence>
<organism evidence="14 15">
    <name type="scientific">Bacillus bombysepticus str. Wang</name>
    <dbReference type="NCBI Taxonomy" id="1330043"/>
    <lineage>
        <taxon>Bacteria</taxon>
        <taxon>Bacillati</taxon>
        <taxon>Bacillota</taxon>
        <taxon>Bacilli</taxon>
        <taxon>Bacillales</taxon>
        <taxon>Bacillaceae</taxon>
        <taxon>Bacillus</taxon>
        <taxon>Bacillus cereus group</taxon>
    </lineage>
</organism>
<dbReference type="AlphaFoldDB" id="A0A9W3KXV0"/>
<feature type="signal peptide" evidence="11">
    <location>
        <begin position="1"/>
        <end position="27"/>
    </location>
</feature>
<dbReference type="PROSITE" id="PS51272">
    <property type="entry name" value="SLH"/>
    <property type="match status" value="3"/>
</dbReference>
<evidence type="ECO:0000256" key="7">
    <source>
        <dbReference type="ARBA" id="ARBA00023287"/>
    </source>
</evidence>
<dbReference type="Gene3D" id="3.40.80.10">
    <property type="entry name" value="Peptidoglycan recognition protein-like"/>
    <property type="match status" value="1"/>
</dbReference>
<dbReference type="GO" id="GO:0030420">
    <property type="term" value="P:establishment of competence for transformation"/>
    <property type="evidence" value="ECO:0007669"/>
    <property type="project" value="UniProtKB-KW"/>
</dbReference>
<comment type="similarity">
    <text evidence="2">Belongs to the N-acetylmuramoyl-L-alanine amidase 2 family.</text>
</comment>
<dbReference type="PANTHER" id="PTHR30417">
    <property type="entry name" value="N-ACETYLMURAMOYL-L-ALANINE AMIDASE AMID"/>
    <property type="match status" value="1"/>
</dbReference>
<dbReference type="InterPro" id="IPR001119">
    <property type="entry name" value="SLH_dom"/>
</dbReference>
<sequence length="537" mass="58736">MSIKFNKKVVALTVGLTVVSSPMVSFAEEQQSVNNHQSISVQEQVGTDSLQVSDEQALKSIEKSFEGVDGRGEGTVDNKKVDSLQSSEGIYEETGTLTVPKNPNRTKRSLSFSAPKISSTINGVPFTEWIVPAGNDNIRPQNHMIPKYITIHETDNKSVGAGAKNHAQYLYNQAVGKTDRAASWHFTVDDKEIYQHLPLSENGWHAGDGNGSGNRESIAIEIAVNRDGNYNKAVDNAKKLVAYLMKETGVPLNNIVKHQRWSGKNCPAIMINSGQWVPFVNGVEGYYNKVNQPTDDITGGWYEPAIRDLNRRGIMLGEGNGIFAPNRAVTRAEFAQLTSRSLNLPAGDASFKDLNDANPTLRDGIKRTASAGIIKGRGDGYFDPNTPITREEAAVIVNKALQYKGINGPLANVPFADKDQIIYKEDVQRLYGLGIVKGMGDNLYAPKGTTTRGETASFILNMLQLVETGSVQKGIGTAEINGIGVNVRSGAGTSYSVVRKASKGEKVKVYEEKNGWLRFGTDEWVYHEPSYIVYNKE</sequence>
<feature type="domain" description="SLH" evidence="12">
    <location>
        <begin position="412"/>
        <end position="473"/>
    </location>
</feature>
<evidence type="ECO:0000313" key="15">
    <source>
        <dbReference type="Proteomes" id="UP000031778"/>
    </source>
</evidence>
<feature type="domain" description="SLH" evidence="12">
    <location>
        <begin position="348"/>
        <end position="411"/>
    </location>
</feature>
<evidence type="ECO:0000256" key="1">
    <source>
        <dbReference type="ARBA" id="ARBA00001561"/>
    </source>
</evidence>
<dbReference type="InterPro" id="IPR002502">
    <property type="entry name" value="Amidase_domain"/>
</dbReference>
<keyword evidence="4 11" id="KW-0732">Signal</keyword>
<dbReference type="EMBL" id="CP007513">
    <property type="protein sequence ID" value="AHX21767.1"/>
    <property type="molecule type" value="Genomic_DNA"/>
</dbReference>
<dbReference type="EC" id="3.5.1.28" evidence="3"/>
<dbReference type="CDD" id="cd06583">
    <property type="entry name" value="PGRP"/>
    <property type="match status" value="1"/>
</dbReference>
<dbReference type="SMART" id="SM00287">
    <property type="entry name" value="SH3b"/>
    <property type="match status" value="1"/>
</dbReference>
<keyword evidence="14" id="KW-0614">Plasmid</keyword>
<keyword evidence="7" id="KW-0178">Competence</keyword>
<dbReference type="InterPro" id="IPR051206">
    <property type="entry name" value="NAMLAA_amidase_2"/>
</dbReference>
<keyword evidence="5" id="KW-0378">Hydrolase</keyword>
<dbReference type="GO" id="GO:0071555">
    <property type="term" value="P:cell wall organization"/>
    <property type="evidence" value="ECO:0007669"/>
    <property type="project" value="UniProtKB-KW"/>
</dbReference>
<name>A0A9W3KXV0_9BACI</name>
<dbReference type="KEGG" id="bby:CY96_28690"/>
<keyword evidence="8" id="KW-0961">Cell wall biogenesis/degradation</keyword>
<gene>
    <name evidence="14" type="ORF">CY96_28690</name>
</gene>
<protein>
    <recommendedName>
        <fullName evidence="3">N-acetylmuramoyl-L-alanine amidase</fullName>
        <ecNumber evidence="3">3.5.1.28</ecNumber>
    </recommendedName>
    <alternativeName>
        <fullName evidence="10">Autolysin</fullName>
    </alternativeName>
    <alternativeName>
        <fullName evidence="9">Cell wall hydrolase</fullName>
    </alternativeName>
</protein>
<dbReference type="GO" id="GO:0008745">
    <property type="term" value="F:N-acetylmuramoyl-L-alanine amidase activity"/>
    <property type="evidence" value="ECO:0007669"/>
    <property type="project" value="UniProtKB-EC"/>
</dbReference>
<evidence type="ECO:0000256" key="5">
    <source>
        <dbReference type="ARBA" id="ARBA00022801"/>
    </source>
</evidence>
<evidence type="ECO:0000256" key="6">
    <source>
        <dbReference type="ARBA" id="ARBA00022969"/>
    </source>
</evidence>